<keyword evidence="3" id="KW-1185">Reference proteome</keyword>
<evidence type="ECO:0000313" key="2">
    <source>
        <dbReference type="EMBL" id="CAK9188023.1"/>
    </source>
</evidence>
<protein>
    <submittedName>
        <fullName evidence="2">Uncharacterized protein</fullName>
    </submittedName>
</protein>
<keyword evidence="1" id="KW-0732">Signal</keyword>
<evidence type="ECO:0000256" key="1">
    <source>
        <dbReference type="SAM" id="SignalP"/>
    </source>
</evidence>
<dbReference type="EMBL" id="CAUOFW020010279">
    <property type="protein sequence ID" value="CAK9188023.1"/>
    <property type="molecule type" value="Genomic_DNA"/>
</dbReference>
<feature type="chain" id="PRO_5044869751" evidence="1">
    <location>
        <begin position="25"/>
        <end position="76"/>
    </location>
</feature>
<sequence>MQLSKFVVVFVVYLAISALAPLLAAPSPPPNVGSDDLPASPPAVLAYLENCAKQLTDKCGNEVFLSVFQNTTVSNE</sequence>
<accession>A0ABC8V3U5</accession>
<dbReference type="AlphaFoldDB" id="A0ABC8V3U5"/>
<reference evidence="2 3" key="1">
    <citation type="submission" date="2024-02" db="EMBL/GenBank/DDBJ databases">
        <authorList>
            <person name="Vignale AGUSTIN F."/>
            <person name="Sosa J E."/>
            <person name="Modenutti C."/>
        </authorList>
    </citation>
    <scope>NUCLEOTIDE SEQUENCE [LARGE SCALE GENOMIC DNA]</scope>
</reference>
<dbReference type="Proteomes" id="UP001642360">
    <property type="component" value="Unassembled WGS sequence"/>
</dbReference>
<evidence type="ECO:0000313" key="3">
    <source>
        <dbReference type="Proteomes" id="UP001642360"/>
    </source>
</evidence>
<gene>
    <name evidence="2" type="ORF">ILEXP_LOCUS58653</name>
</gene>
<organism evidence="2 3">
    <name type="scientific">Ilex paraguariensis</name>
    <name type="common">yerba mate</name>
    <dbReference type="NCBI Taxonomy" id="185542"/>
    <lineage>
        <taxon>Eukaryota</taxon>
        <taxon>Viridiplantae</taxon>
        <taxon>Streptophyta</taxon>
        <taxon>Embryophyta</taxon>
        <taxon>Tracheophyta</taxon>
        <taxon>Spermatophyta</taxon>
        <taxon>Magnoliopsida</taxon>
        <taxon>eudicotyledons</taxon>
        <taxon>Gunneridae</taxon>
        <taxon>Pentapetalae</taxon>
        <taxon>asterids</taxon>
        <taxon>campanulids</taxon>
        <taxon>Aquifoliales</taxon>
        <taxon>Aquifoliaceae</taxon>
        <taxon>Ilex</taxon>
    </lineage>
</organism>
<feature type="signal peptide" evidence="1">
    <location>
        <begin position="1"/>
        <end position="24"/>
    </location>
</feature>
<comment type="caution">
    <text evidence="2">The sequence shown here is derived from an EMBL/GenBank/DDBJ whole genome shotgun (WGS) entry which is preliminary data.</text>
</comment>
<proteinExistence type="predicted"/>
<name>A0ABC8V3U5_9AQUA</name>